<reference evidence="3 4" key="2">
    <citation type="submission" date="2018-03" db="EMBL/GenBank/DDBJ databases">
        <authorList>
            <person name="Keele B.F."/>
        </authorList>
    </citation>
    <scope>NUCLEOTIDE SEQUENCE [LARGE SCALE GENOMIC DNA]</scope>
    <source>
        <strain evidence="3 4">CCALA 016</strain>
    </source>
</reference>
<dbReference type="Pfam" id="PF14233">
    <property type="entry name" value="DUF4335"/>
    <property type="match status" value="1"/>
</dbReference>
<dbReference type="RefSeq" id="WP_106456485.1">
    <property type="nucleotide sequence ID" value="NZ_PXOH01000007.1"/>
</dbReference>
<keyword evidence="2" id="KW-0812">Transmembrane</keyword>
<evidence type="ECO:0000313" key="3">
    <source>
        <dbReference type="EMBL" id="PSF37619.1"/>
    </source>
</evidence>
<dbReference type="Proteomes" id="UP000239001">
    <property type="component" value="Unassembled WGS sequence"/>
</dbReference>
<evidence type="ECO:0000256" key="1">
    <source>
        <dbReference type="SAM" id="MobiDB-lite"/>
    </source>
</evidence>
<dbReference type="AlphaFoldDB" id="A0A2T1LYY3"/>
<reference evidence="3 4" key="1">
    <citation type="submission" date="2018-03" db="EMBL/GenBank/DDBJ databases">
        <title>The ancient ancestry and fast evolution of plastids.</title>
        <authorList>
            <person name="Moore K.R."/>
            <person name="Magnabosco C."/>
            <person name="Momper L."/>
            <person name="Gold D.A."/>
            <person name="Bosak T."/>
            <person name="Fournier G.P."/>
        </authorList>
    </citation>
    <scope>NUCLEOTIDE SEQUENCE [LARGE SCALE GENOMIC DNA]</scope>
    <source>
        <strain evidence="3 4">CCALA 016</strain>
    </source>
</reference>
<dbReference type="InterPro" id="IPR025569">
    <property type="entry name" value="DUF4335"/>
</dbReference>
<gene>
    <name evidence="3" type="ORF">C7H19_08675</name>
</gene>
<feature type="compositionally biased region" description="Pro residues" evidence="1">
    <location>
        <begin position="209"/>
        <end position="219"/>
    </location>
</feature>
<dbReference type="OrthoDB" id="423373at2"/>
<keyword evidence="2" id="KW-1133">Transmembrane helix</keyword>
<feature type="transmembrane region" description="Helical" evidence="2">
    <location>
        <begin position="168"/>
        <end position="188"/>
    </location>
</feature>
<comment type="caution">
    <text evidence="3">The sequence shown here is derived from an EMBL/GenBank/DDBJ whole genome shotgun (WGS) entry which is preliminary data.</text>
</comment>
<feature type="region of interest" description="Disordered" evidence="1">
    <location>
        <begin position="196"/>
        <end position="219"/>
    </location>
</feature>
<organism evidence="3 4">
    <name type="scientific">Aphanothece hegewaldii CCALA 016</name>
    <dbReference type="NCBI Taxonomy" id="2107694"/>
    <lineage>
        <taxon>Bacteria</taxon>
        <taxon>Bacillati</taxon>
        <taxon>Cyanobacteriota</taxon>
        <taxon>Cyanophyceae</taxon>
        <taxon>Oscillatoriophycideae</taxon>
        <taxon>Chroococcales</taxon>
        <taxon>Aphanothecaceae</taxon>
        <taxon>Aphanothece</taxon>
    </lineage>
</organism>
<evidence type="ECO:0000256" key="2">
    <source>
        <dbReference type="SAM" id="Phobius"/>
    </source>
</evidence>
<name>A0A2T1LYY3_9CHRO</name>
<protein>
    <submittedName>
        <fullName evidence="3">DUF4335 domain-containing protein</fullName>
    </submittedName>
</protein>
<sequence>MNLKRQYNLPNCTLIVEGFSDGVTSTDASNGQPTLTIVTNAQCHLIGTNQVLQGGRTFLENLSLAVSSYAQELLSGVRRPHEVTPTDDHLSIEKISDTYHRLTWYPPRDVNTPSSPVSFNLSTVQLFDLVEAVDQFYTDQRTLPDVNLKLQPLSRRYRLAEEPITKKAVPMAVGLSSLAVFAVAFYFLPIPEVRKPDPNPQVSPTQTLPQPPVPGASPQ</sequence>
<keyword evidence="2" id="KW-0472">Membrane</keyword>
<accession>A0A2T1LYY3</accession>
<dbReference type="EMBL" id="PXOH01000007">
    <property type="protein sequence ID" value="PSF37619.1"/>
    <property type="molecule type" value="Genomic_DNA"/>
</dbReference>
<keyword evidence="4" id="KW-1185">Reference proteome</keyword>
<evidence type="ECO:0000313" key="4">
    <source>
        <dbReference type="Proteomes" id="UP000239001"/>
    </source>
</evidence>
<proteinExistence type="predicted"/>